<keyword evidence="3" id="KW-1185">Reference proteome</keyword>
<name>A0A2S7U1Q7_9BACT</name>
<dbReference type="RefSeq" id="WP_105042894.1">
    <property type="nucleotide sequence ID" value="NZ_MQWA01000001.1"/>
</dbReference>
<feature type="transmembrane region" description="Helical" evidence="1">
    <location>
        <begin position="101"/>
        <end position="126"/>
    </location>
</feature>
<dbReference type="EMBL" id="MQWA01000001">
    <property type="protein sequence ID" value="PQJ28391.1"/>
    <property type="molecule type" value="Genomic_DNA"/>
</dbReference>
<proteinExistence type="predicted"/>
<feature type="transmembrane region" description="Helical" evidence="1">
    <location>
        <begin position="155"/>
        <end position="175"/>
    </location>
</feature>
<evidence type="ECO:0000313" key="3">
    <source>
        <dbReference type="Proteomes" id="UP000239907"/>
    </source>
</evidence>
<evidence type="ECO:0000256" key="1">
    <source>
        <dbReference type="SAM" id="Phobius"/>
    </source>
</evidence>
<feature type="transmembrane region" description="Helical" evidence="1">
    <location>
        <begin position="40"/>
        <end position="60"/>
    </location>
</feature>
<reference evidence="2 3" key="1">
    <citation type="submission" date="2016-12" db="EMBL/GenBank/DDBJ databases">
        <title>Study of bacterial adaptation to deep sea.</title>
        <authorList>
            <person name="Song J."/>
            <person name="Yoshizawa S."/>
            <person name="Kogure K."/>
        </authorList>
    </citation>
    <scope>NUCLEOTIDE SEQUENCE [LARGE SCALE GENOMIC DNA]</scope>
    <source>
        <strain evidence="2 3">SAORIC-165</strain>
    </source>
</reference>
<evidence type="ECO:0000313" key="2">
    <source>
        <dbReference type="EMBL" id="PQJ28391.1"/>
    </source>
</evidence>
<gene>
    <name evidence="2" type="ORF">BSZ32_07630</name>
</gene>
<dbReference type="AlphaFoldDB" id="A0A2S7U1Q7"/>
<feature type="transmembrane region" description="Helical" evidence="1">
    <location>
        <begin position="67"/>
        <end position="89"/>
    </location>
</feature>
<accession>A0A2S7U1Q7</accession>
<sequence>METKSIYQCPEQCARDTSEMSNSELRNYYSQDEICVQTVAWLYLFSGTFVGVLTLVFLKVAIDIHHLLLIFMSFFSLIIAIIFVLLGWGMRHYDPWSRTPARFAAVVMMFFVPLGTLIGIICFFLLKQRAHKEIFTNKYHAILLSDPLHSKYHKLWLPMLIGALTAILMTLAVVFQRHFIIKLLTDGYSF</sequence>
<dbReference type="OrthoDB" id="9901381at2"/>
<comment type="caution">
    <text evidence="2">The sequence shown here is derived from an EMBL/GenBank/DDBJ whole genome shotgun (WGS) entry which is preliminary data.</text>
</comment>
<keyword evidence="1" id="KW-0472">Membrane</keyword>
<protein>
    <submittedName>
        <fullName evidence="2">Uncharacterized protein</fullName>
    </submittedName>
</protein>
<dbReference type="Proteomes" id="UP000239907">
    <property type="component" value="Unassembled WGS sequence"/>
</dbReference>
<keyword evidence="1" id="KW-1133">Transmembrane helix</keyword>
<organism evidence="2 3">
    <name type="scientific">Rubritalea profundi</name>
    <dbReference type="NCBI Taxonomy" id="1658618"/>
    <lineage>
        <taxon>Bacteria</taxon>
        <taxon>Pseudomonadati</taxon>
        <taxon>Verrucomicrobiota</taxon>
        <taxon>Verrucomicrobiia</taxon>
        <taxon>Verrucomicrobiales</taxon>
        <taxon>Rubritaleaceae</taxon>
        <taxon>Rubritalea</taxon>
    </lineage>
</organism>
<keyword evidence="1" id="KW-0812">Transmembrane</keyword>